<name>A0A2P2P2C5_RHIMU</name>
<dbReference type="PANTHER" id="PTHR16469">
    <property type="entry name" value="UBIQUITIN-ASSOCIATED AND SH3 DOMAIN-CONTAINING BA-RELATED"/>
    <property type="match status" value="1"/>
</dbReference>
<evidence type="ECO:0000313" key="1">
    <source>
        <dbReference type="EMBL" id="MBX48956.1"/>
    </source>
</evidence>
<dbReference type="PANTHER" id="PTHR16469:SF27">
    <property type="entry name" value="UBIQUITIN-ASSOCIATED AND SH3 DOMAIN-CONTAINING BA-RELATED"/>
    <property type="match status" value="1"/>
</dbReference>
<accession>A0A2P2P2C5</accession>
<dbReference type="InterPro" id="IPR013078">
    <property type="entry name" value="His_Pase_superF_clade-1"/>
</dbReference>
<proteinExistence type="predicted"/>
<dbReference type="EMBL" id="GGEC01068472">
    <property type="protein sequence ID" value="MBX48956.1"/>
    <property type="molecule type" value="Transcribed_RNA"/>
</dbReference>
<dbReference type="AlphaFoldDB" id="A0A2P2P2C5"/>
<evidence type="ECO:0008006" key="2">
    <source>
        <dbReference type="Google" id="ProtNLM"/>
    </source>
</evidence>
<reference evidence="1" key="1">
    <citation type="submission" date="2018-02" db="EMBL/GenBank/DDBJ databases">
        <title>Rhizophora mucronata_Transcriptome.</title>
        <authorList>
            <person name="Meera S.P."/>
            <person name="Sreeshan A."/>
            <person name="Augustine A."/>
        </authorList>
    </citation>
    <scope>NUCLEOTIDE SEQUENCE</scope>
    <source>
        <tissue evidence="1">Leaf</tissue>
    </source>
</reference>
<dbReference type="Pfam" id="PF00300">
    <property type="entry name" value="His_Phos_1"/>
    <property type="match status" value="1"/>
</dbReference>
<protein>
    <recommendedName>
        <fullName evidence="2">Phosphoglycerate mutase family protein</fullName>
    </recommendedName>
</protein>
<dbReference type="InterPro" id="IPR029033">
    <property type="entry name" value="His_PPase_superfam"/>
</dbReference>
<organism evidence="1">
    <name type="scientific">Rhizophora mucronata</name>
    <name type="common">Asiatic mangrove</name>
    <dbReference type="NCBI Taxonomy" id="61149"/>
    <lineage>
        <taxon>Eukaryota</taxon>
        <taxon>Viridiplantae</taxon>
        <taxon>Streptophyta</taxon>
        <taxon>Embryophyta</taxon>
        <taxon>Tracheophyta</taxon>
        <taxon>Spermatophyta</taxon>
        <taxon>Magnoliopsida</taxon>
        <taxon>eudicotyledons</taxon>
        <taxon>Gunneridae</taxon>
        <taxon>Pentapetalae</taxon>
        <taxon>rosids</taxon>
        <taxon>fabids</taxon>
        <taxon>Malpighiales</taxon>
        <taxon>Rhizophoraceae</taxon>
        <taxon>Rhizophora</taxon>
    </lineage>
</organism>
<dbReference type="InterPro" id="IPR051710">
    <property type="entry name" value="Phosphatase_SH3-domain"/>
</dbReference>
<dbReference type="SUPFAM" id="SSF53254">
    <property type="entry name" value="Phosphoglycerate mutase-like"/>
    <property type="match status" value="1"/>
</dbReference>
<sequence length="138" mass="15242">MLNTEAIRPDVAPKDGNFVFNIPELQAMLPDGTLDAVEPVYKELPEWKESPEDARARYKQIITELANRYPLENLLLVAHGEGVGTSVSAFSVDKTVYEVEYCAYSGLRRHIVYGGQSFKAGDFQVFSQSGIATISDAP</sequence>
<dbReference type="Gene3D" id="3.40.50.1240">
    <property type="entry name" value="Phosphoglycerate mutase-like"/>
    <property type="match status" value="1"/>
</dbReference>